<dbReference type="AlphaFoldDB" id="A0A7K7VG21"/>
<proteinExistence type="predicted"/>
<protein>
    <submittedName>
        <fullName evidence="7">DAF factor</fullName>
    </submittedName>
</protein>
<dbReference type="Pfam" id="PF00084">
    <property type="entry name" value="Sushi"/>
    <property type="match status" value="2"/>
</dbReference>
<dbReference type="EMBL" id="VZSX01000103">
    <property type="protein sequence ID" value="NXA39561.1"/>
    <property type="molecule type" value="Genomic_DNA"/>
</dbReference>
<dbReference type="PANTHER" id="PTHR45656:SF4">
    <property type="entry name" value="PROTEIN CBR-CLEC-78"/>
    <property type="match status" value="1"/>
</dbReference>
<dbReference type="InterPro" id="IPR000436">
    <property type="entry name" value="Sushi_SCR_CCP_dom"/>
</dbReference>
<dbReference type="InterPro" id="IPR035976">
    <property type="entry name" value="Sushi/SCR/CCP_sf"/>
</dbReference>
<keyword evidence="3" id="KW-1015">Disulfide bond</keyword>
<dbReference type="CDD" id="cd00033">
    <property type="entry name" value="CCP"/>
    <property type="match status" value="2"/>
</dbReference>
<evidence type="ECO:0000313" key="7">
    <source>
        <dbReference type="EMBL" id="NXA39561.1"/>
    </source>
</evidence>
<dbReference type="SMART" id="SM00032">
    <property type="entry name" value="CCP"/>
    <property type="match status" value="2"/>
</dbReference>
<evidence type="ECO:0000313" key="8">
    <source>
        <dbReference type="Proteomes" id="UP000533954"/>
    </source>
</evidence>
<dbReference type="PANTHER" id="PTHR45656">
    <property type="entry name" value="PROTEIN CBR-CLEC-78"/>
    <property type="match status" value="1"/>
</dbReference>
<feature type="domain" description="Sushi" evidence="6">
    <location>
        <begin position="2"/>
        <end position="65"/>
    </location>
</feature>
<keyword evidence="1" id="KW-0732">Signal</keyword>
<keyword evidence="8" id="KW-1185">Reference proteome</keyword>
<evidence type="ECO:0000256" key="4">
    <source>
        <dbReference type="PROSITE-ProRule" id="PRU00302"/>
    </source>
</evidence>
<dbReference type="OrthoDB" id="406096at2759"/>
<sequence length="162" mass="17207">AGDCGPPPAMAHAEPLGTSPTGRFPVGSKVTYRCLEGAMRLPGRMDTRQCLPGPRWSELPPLCARGCTTPPRLRFAALSERDQQRNFYPVGITVSYSCRAGYANTTARVPTSTCLPELAWSPAPELCTRKSCGLPAAPPGGRVLPPAELLFGARVPVLCDDG</sequence>
<evidence type="ECO:0000256" key="3">
    <source>
        <dbReference type="ARBA" id="ARBA00023157"/>
    </source>
</evidence>
<comment type="caution">
    <text evidence="7">The sequence shown here is derived from an EMBL/GenBank/DDBJ whole genome shotgun (WGS) entry which is preliminary data.</text>
</comment>
<dbReference type="InterPro" id="IPR051277">
    <property type="entry name" value="SEZ6_CSMD_C4BPB_Regulators"/>
</dbReference>
<evidence type="ECO:0000256" key="2">
    <source>
        <dbReference type="ARBA" id="ARBA00022737"/>
    </source>
</evidence>
<name>A0A7K7VG21_EUDEL</name>
<dbReference type="Proteomes" id="UP000533954">
    <property type="component" value="Unassembled WGS sequence"/>
</dbReference>
<accession>A0A7K7VG21</accession>
<feature type="non-terminal residue" evidence="7">
    <location>
        <position position="1"/>
    </location>
</feature>
<organism evidence="7 8">
    <name type="scientific">Eudromia elegans</name>
    <name type="common">Elegant crested-tinamou</name>
    <dbReference type="NCBI Taxonomy" id="8805"/>
    <lineage>
        <taxon>Eukaryota</taxon>
        <taxon>Metazoa</taxon>
        <taxon>Chordata</taxon>
        <taxon>Craniata</taxon>
        <taxon>Vertebrata</taxon>
        <taxon>Euteleostomi</taxon>
        <taxon>Archelosauria</taxon>
        <taxon>Archosauria</taxon>
        <taxon>Dinosauria</taxon>
        <taxon>Saurischia</taxon>
        <taxon>Theropoda</taxon>
        <taxon>Coelurosauria</taxon>
        <taxon>Aves</taxon>
        <taxon>Palaeognathae</taxon>
        <taxon>Tinamiformes</taxon>
        <taxon>Tinamidae</taxon>
        <taxon>Eudromia</taxon>
    </lineage>
</organism>
<dbReference type="PROSITE" id="PS50923">
    <property type="entry name" value="SUSHI"/>
    <property type="match status" value="2"/>
</dbReference>
<feature type="domain" description="Sushi" evidence="6">
    <location>
        <begin position="66"/>
        <end position="129"/>
    </location>
</feature>
<reference evidence="7 8" key="1">
    <citation type="submission" date="2019-09" db="EMBL/GenBank/DDBJ databases">
        <title>Bird 10,000 Genomes (B10K) Project - Family phase.</title>
        <authorList>
            <person name="Zhang G."/>
        </authorList>
    </citation>
    <scope>NUCLEOTIDE SEQUENCE [LARGE SCALE GENOMIC DNA]</scope>
    <source>
        <strain evidence="7">B10K-LSUMZ-16893</strain>
    </source>
</reference>
<feature type="region of interest" description="Disordered" evidence="5">
    <location>
        <begin position="1"/>
        <end position="24"/>
    </location>
</feature>
<keyword evidence="4" id="KW-0768">Sushi</keyword>
<evidence type="ECO:0000259" key="6">
    <source>
        <dbReference type="PROSITE" id="PS50923"/>
    </source>
</evidence>
<dbReference type="SUPFAM" id="SSF57535">
    <property type="entry name" value="Complement control module/SCR domain"/>
    <property type="match status" value="2"/>
</dbReference>
<gene>
    <name evidence="7" type="primary">Cd55_1</name>
    <name evidence="7" type="ORF">EUDELE_R03027</name>
</gene>
<feature type="non-terminal residue" evidence="7">
    <location>
        <position position="162"/>
    </location>
</feature>
<dbReference type="Gene3D" id="2.10.70.10">
    <property type="entry name" value="Complement Module, domain 1"/>
    <property type="match status" value="2"/>
</dbReference>
<keyword evidence="2" id="KW-0677">Repeat</keyword>
<evidence type="ECO:0000256" key="1">
    <source>
        <dbReference type="ARBA" id="ARBA00022729"/>
    </source>
</evidence>
<evidence type="ECO:0000256" key="5">
    <source>
        <dbReference type="SAM" id="MobiDB-lite"/>
    </source>
</evidence>
<comment type="caution">
    <text evidence="4">Lacks conserved residue(s) required for the propagation of feature annotation.</text>
</comment>